<dbReference type="GO" id="GO:0005886">
    <property type="term" value="C:plasma membrane"/>
    <property type="evidence" value="ECO:0007669"/>
    <property type="project" value="TreeGrafter"/>
</dbReference>
<comment type="caution">
    <text evidence="5">The sequence shown here is derived from an EMBL/GenBank/DDBJ whole genome shotgun (WGS) entry which is preliminary data.</text>
</comment>
<comment type="similarity">
    <text evidence="1">Belongs to the type III secretion exporter family.</text>
</comment>
<gene>
    <name evidence="5" type="ORF">L2740_13750</name>
</gene>
<evidence type="ECO:0000313" key="5">
    <source>
        <dbReference type="EMBL" id="MCL1139608.1"/>
    </source>
</evidence>
<evidence type="ECO:0000256" key="4">
    <source>
        <dbReference type="ARBA" id="ARBA00025078"/>
    </source>
</evidence>
<dbReference type="Proteomes" id="UP001139293">
    <property type="component" value="Unassembled WGS sequence"/>
</dbReference>
<evidence type="ECO:0000256" key="3">
    <source>
        <dbReference type="ARBA" id="ARBA00023225"/>
    </source>
</evidence>
<dbReference type="Pfam" id="PF01312">
    <property type="entry name" value="Bac_export_2"/>
    <property type="match status" value="1"/>
</dbReference>
<evidence type="ECO:0000256" key="2">
    <source>
        <dbReference type="ARBA" id="ARBA00021622"/>
    </source>
</evidence>
<accession>A0A9X2CDU3</accession>
<dbReference type="Gene3D" id="3.40.1690.10">
    <property type="entry name" value="secretion proteins EscU"/>
    <property type="match status" value="1"/>
</dbReference>
<dbReference type="GO" id="GO:0009306">
    <property type="term" value="P:protein secretion"/>
    <property type="evidence" value="ECO:0007669"/>
    <property type="project" value="InterPro"/>
</dbReference>
<reference evidence="5" key="1">
    <citation type="submission" date="2022-01" db="EMBL/GenBank/DDBJ databases">
        <title>Whole genome-based taxonomy of the Shewanellaceae.</title>
        <authorList>
            <person name="Martin-Rodriguez A.J."/>
        </authorList>
    </citation>
    <scope>NUCLEOTIDE SEQUENCE</scope>
    <source>
        <strain evidence="5">KCTC 23973</strain>
    </source>
</reference>
<evidence type="ECO:0000256" key="1">
    <source>
        <dbReference type="ARBA" id="ARBA00010690"/>
    </source>
</evidence>
<protein>
    <recommendedName>
        <fullName evidence="2">Flagellar biosynthetic protein FlhB</fullName>
    </recommendedName>
</protein>
<comment type="function">
    <text evidence="4">Required for formation of the rod structure in the basal body of the flagellar apparatus. Together with FliI and FliH, may constitute the export apparatus of flagellin.</text>
</comment>
<dbReference type="PANTHER" id="PTHR30531">
    <property type="entry name" value="FLAGELLAR BIOSYNTHETIC PROTEIN FLHB"/>
    <property type="match status" value="1"/>
</dbReference>
<dbReference type="InterPro" id="IPR029025">
    <property type="entry name" value="T3SS_substrate_exporter_C"/>
</dbReference>
<keyword evidence="3" id="KW-0653">Protein transport</keyword>
<keyword evidence="3" id="KW-0813">Transport</keyword>
<dbReference type="AlphaFoldDB" id="A0A9X2CDU3"/>
<dbReference type="RefSeq" id="WP_248950732.1">
    <property type="nucleotide sequence ID" value="NZ_JAKILB010000008.1"/>
</dbReference>
<organism evidence="5 6">
    <name type="scientific">Shewanella pneumatophori</name>
    <dbReference type="NCBI Taxonomy" id="314092"/>
    <lineage>
        <taxon>Bacteria</taxon>
        <taxon>Pseudomonadati</taxon>
        <taxon>Pseudomonadota</taxon>
        <taxon>Gammaproteobacteria</taxon>
        <taxon>Alteromonadales</taxon>
        <taxon>Shewanellaceae</taxon>
        <taxon>Shewanella</taxon>
    </lineage>
</organism>
<name>A0A9X2CDU3_9GAMM</name>
<dbReference type="SUPFAM" id="SSF160544">
    <property type="entry name" value="EscU C-terminal domain-like"/>
    <property type="match status" value="1"/>
</dbReference>
<proteinExistence type="inferred from homology"/>
<sequence>MTSKTKAKQAAALSYKDGAAPIVVAKGEDALAEEIIALAEQAGVHIHQDEHLANFLQHLEVGEAIPSELYGLIAELIAFVYVLEGKFPEKWDNMHNKIMQQV</sequence>
<evidence type="ECO:0000313" key="6">
    <source>
        <dbReference type="Proteomes" id="UP001139293"/>
    </source>
</evidence>
<dbReference type="PANTHER" id="PTHR30531:SF12">
    <property type="entry name" value="FLAGELLAR BIOSYNTHETIC PROTEIN FLHB"/>
    <property type="match status" value="1"/>
</dbReference>
<dbReference type="EMBL" id="JAKILB010000008">
    <property type="protein sequence ID" value="MCL1139608.1"/>
    <property type="molecule type" value="Genomic_DNA"/>
</dbReference>
<keyword evidence="6" id="KW-1185">Reference proteome</keyword>
<keyword evidence="3" id="KW-1006">Bacterial flagellum protein export</keyword>
<dbReference type="InterPro" id="IPR006135">
    <property type="entry name" value="T3SS_substrate_exporter"/>
</dbReference>